<feature type="transmembrane region" description="Helical" evidence="1">
    <location>
        <begin position="6"/>
        <end position="29"/>
    </location>
</feature>
<dbReference type="EMBL" id="QRKB01000016">
    <property type="protein sequence ID" value="RHH82826.1"/>
    <property type="molecule type" value="Genomic_DNA"/>
</dbReference>
<evidence type="ECO:0000313" key="2">
    <source>
        <dbReference type="EMBL" id="RHH82826.1"/>
    </source>
</evidence>
<proteinExistence type="predicted"/>
<sequence length="60" mass="7072">MASSHALISNGFLGAKFFVVFIIMIVYSFNAAKLRKNNHNDFIECFKNFIKFILLHKLYW</sequence>
<keyword evidence="1" id="KW-0472">Membrane</keyword>
<keyword evidence="1" id="KW-1133">Transmembrane helix</keyword>
<dbReference type="AlphaFoldDB" id="A0A3R6HRL3"/>
<evidence type="ECO:0000313" key="3">
    <source>
        <dbReference type="Proteomes" id="UP000284548"/>
    </source>
</evidence>
<organism evidence="2 3">
    <name type="scientific">Segatella copri</name>
    <dbReference type="NCBI Taxonomy" id="165179"/>
    <lineage>
        <taxon>Bacteria</taxon>
        <taxon>Pseudomonadati</taxon>
        <taxon>Bacteroidota</taxon>
        <taxon>Bacteroidia</taxon>
        <taxon>Bacteroidales</taxon>
        <taxon>Prevotellaceae</taxon>
        <taxon>Segatella</taxon>
    </lineage>
</organism>
<dbReference type="Proteomes" id="UP000284548">
    <property type="component" value="Unassembled WGS sequence"/>
</dbReference>
<keyword evidence="1" id="KW-0812">Transmembrane</keyword>
<evidence type="ECO:0000256" key="1">
    <source>
        <dbReference type="SAM" id="Phobius"/>
    </source>
</evidence>
<accession>A0A3R6HRL3</accession>
<reference evidence="2 3" key="1">
    <citation type="submission" date="2018-08" db="EMBL/GenBank/DDBJ databases">
        <title>A genome reference for cultivated species of the human gut microbiota.</title>
        <authorList>
            <person name="Zou Y."/>
            <person name="Xue W."/>
            <person name="Luo G."/>
        </authorList>
    </citation>
    <scope>NUCLEOTIDE SEQUENCE [LARGE SCALE GENOMIC DNA]</scope>
    <source>
        <strain evidence="2 3">AM16-54</strain>
    </source>
</reference>
<protein>
    <submittedName>
        <fullName evidence="2">Uncharacterized protein</fullName>
    </submittedName>
</protein>
<name>A0A3R6HRL3_9BACT</name>
<comment type="caution">
    <text evidence="2">The sequence shown here is derived from an EMBL/GenBank/DDBJ whole genome shotgun (WGS) entry which is preliminary data.</text>
</comment>
<gene>
    <name evidence="2" type="ORF">DW192_07685</name>
</gene>